<reference evidence="1" key="1">
    <citation type="submission" date="2022-09" db="EMBL/GenBank/DDBJ databases">
        <title>A Global Phylogenomic Analysis of the Shiitake Genus Lentinula.</title>
        <authorList>
            <consortium name="DOE Joint Genome Institute"/>
            <person name="Sierra-Patev S."/>
            <person name="Min B."/>
            <person name="Naranjo-Ortiz M."/>
            <person name="Looney B."/>
            <person name="Konkel Z."/>
            <person name="Slot J.C."/>
            <person name="Sakamoto Y."/>
            <person name="Steenwyk J.L."/>
            <person name="Rokas A."/>
            <person name="Carro J."/>
            <person name="Camarero S."/>
            <person name="Ferreira P."/>
            <person name="Molpeceres G."/>
            <person name="Ruiz-Duenas F.J."/>
            <person name="Serrano A."/>
            <person name="Henrissat B."/>
            <person name="Drula E."/>
            <person name="Hughes K.W."/>
            <person name="Mata J.L."/>
            <person name="Ishikawa N.K."/>
            <person name="Vargas-Isla R."/>
            <person name="Ushijima S."/>
            <person name="Smith C.A."/>
            <person name="Ahrendt S."/>
            <person name="Andreopoulos W."/>
            <person name="He G."/>
            <person name="Labutti K."/>
            <person name="Lipzen A."/>
            <person name="Ng V."/>
            <person name="Riley R."/>
            <person name="Sandor L."/>
            <person name="Barry K."/>
            <person name="Martinez A.T."/>
            <person name="Xiao Y."/>
            <person name="Gibbons J.G."/>
            <person name="Terashima K."/>
            <person name="Grigoriev I.V."/>
            <person name="Hibbett D.S."/>
        </authorList>
    </citation>
    <scope>NUCLEOTIDE SEQUENCE</scope>
    <source>
        <strain evidence="1">TMI1499</strain>
    </source>
</reference>
<dbReference type="Proteomes" id="UP001163835">
    <property type="component" value="Unassembled WGS sequence"/>
</dbReference>
<keyword evidence="2" id="KW-1185">Reference proteome</keyword>
<comment type="caution">
    <text evidence="1">The sequence shown here is derived from an EMBL/GenBank/DDBJ whole genome shotgun (WGS) entry which is preliminary data.</text>
</comment>
<organism evidence="1 2">
    <name type="scientific">Lentinula aff. lateritia</name>
    <dbReference type="NCBI Taxonomy" id="2804960"/>
    <lineage>
        <taxon>Eukaryota</taxon>
        <taxon>Fungi</taxon>
        <taxon>Dikarya</taxon>
        <taxon>Basidiomycota</taxon>
        <taxon>Agaricomycotina</taxon>
        <taxon>Agaricomycetes</taxon>
        <taxon>Agaricomycetidae</taxon>
        <taxon>Agaricales</taxon>
        <taxon>Marasmiineae</taxon>
        <taxon>Omphalotaceae</taxon>
        <taxon>Lentinula</taxon>
    </lineage>
</organism>
<gene>
    <name evidence="1" type="ORF">F5876DRAFT_34211</name>
</gene>
<proteinExistence type="predicted"/>
<protein>
    <submittedName>
        <fullName evidence="1">Choline/ethanolaminephosphotransferase</fullName>
    </submittedName>
</protein>
<sequence>MGNYLSDESLQSLKKYTYRGVDKSILSKYAMNSFWTWFVTLFPLSIAPNTITLSGLCIVIVNFYTLLYYDPSYLTEKGGVYIPQWIYFTWGIGLFLYQAFDAADGKQARRTGMAGPLGEMFDHGCDAMNTTLEAILVSQALNLGRSWWTLASQVATLANFYLTTWEEYHTGYLYLGIFSGPVEGILILVVIYMITGVYGPSIWDTPILDFLHLSHIPFITNTFPNIGLNVSFMVFGAFGLAFNILSSYANVRTAMLSSGKSTTKPLLLLLPFLFSAGIQVAWLSHPELSAASRPGELFTIRNSALFIPFLCAWGLQFAHQVGRMILAHLTKTTFPVWDWLWVMSLVGAVDANLPRIAGTSPMIQSTPLLTTLYVYTTFLISFIAYARFCVLVINDITNFMGIACFTVRKKDKEGHWRNVTGEAPGAVEARKGK</sequence>
<dbReference type="EMBL" id="MU794982">
    <property type="protein sequence ID" value="KAJ3813870.1"/>
    <property type="molecule type" value="Genomic_DNA"/>
</dbReference>
<name>A0ACC1UAW0_9AGAR</name>
<evidence type="ECO:0000313" key="1">
    <source>
        <dbReference type="EMBL" id="KAJ3813870.1"/>
    </source>
</evidence>
<evidence type="ECO:0000313" key="2">
    <source>
        <dbReference type="Proteomes" id="UP001163835"/>
    </source>
</evidence>
<accession>A0ACC1UAW0</accession>